<feature type="domain" description="Metallo-beta-lactamase" evidence="1">
    <location>
        <begin position="76"/>
        <end position="296"/>
    </location>
</feature>
<protein>
    <submittedName>
        <fullName evidence="2">MBL fold metallo-hydrolase</fullName>
    </submittedName>
</protein>
<proteinExistence type="predicted"/>
<dbReference type="Gene3D" id="3.60.15.10">
    <property type="entry name" value="Ribonuclease Z/Hydroxyacylglutathione hydrolase-like"/>
    <property type="match status" value="1"/>
</dbReference>
<dbReference type="PANTHER" id="PTHR13754:SF13">
    <property type="entry name" value="METALLO-BETA-LACTAMASE SUPERFAMILY PROTEIN (AFU_ORTHOLOGUE AFUA_3G07630)"/>
    <property type="match status" value="1"/>
</dbReference>
<dbReference type="Pfam" id="PF00753">
    <property type="entry name" value="Lactamase_B"/>
    <property type="match status" value="1"/>
</dbReference>
<gene>
    <name evidence="2" type="ORF">J4G43_034105</name>
</gene>
<dbReference type="EMBL" id="CP086136">
    <property type="protein sequence ID" value="UEM09709.1"/>
    <property type="molecule type" value="Genomic_DNA"/>
</dbReference>
<dbReference type="InterPro" id="IPR036866">
    <property type="entry name" value="RibonucZ/Hydroxyglut_hydro"/>
</dbReference>
<name>A0A9X9XPW5_9BRAD</name>
<dbReference type="KEGG" id="bban:J4G43_034105"/>
<dbReference type="PANTHER" id="PTHR13754">
    <property type="entry name" value="METALLO-BETA-LACTAMASE SUPERFAMILY PROTEIN"/>
    <property type="match status" value="1"/>
</dbReference>
<evidence type="ECO:0000313" key="2">
    <source>
        <dbReference type="EMBL" id="UEM09709.1"/>
    </source>
</evidence>
<dbReference type="InterPro" id="IPR041712">
    <property type="entry name" value="DHPS-like_MBL-fold"/>
</dbReference>
<dbReference type="GO" id="GO:0016740">
    <property type="term" value="F:transferase activity"/>
    <property type="evidence" value="ECO:0007669"/>
    <property type="project" value="TreeGrafter"/>
</dbReference>
<sequence length="369" mass="39469">MTRASRLFRSRPRSRCMFCMTTGDASMNIRDSLLAALIAFNVFATGTTESAAADAKDQITILYDAFGTNDAMTKDWGFSALVEVAGKRILFDTGNDPEIFAANVKARGVNLSDLDFVVLSHRHSDHMAGLSYVLSVNPTVKIYAPKEGFGIYGSSLPSTFFRKDEALPPEMRYYGGKPPAVMKFGSAWATANFELIDQTTEIAPGITLISLISDAPGTRELKELSLAVNTAEGVVLLVGCSHPGIERIVEAATGINPKIHLIVGGFHLVVAPDEAIAKVVTALKDRFKVDTVAPGHCTGEPTFAALKKAFGDSYLYAGLGTSIPVGTSGNVRRGEGPTLDDLATYRKLAGREDPFGILRSRGQRSGSAL</sequence>
<evidence type="ECO:0000313" key="3">
    <source>
        <dbReference type="Proteomes" id="UP000664702"/>
    </source>
</evidence>
<dbReference type="InterPro" id="IPR052926">
    <property type="entry name" value="Metallo-beta-lactamase_dom"/>
</dbReference>
<organism evidence="2 3">
    <name type="scientific">Bradyrhizobium barranii subsp. barranii</name>
    <dbReference type="NCBI Taxonomy" id="2823807"/>
    <lineage>
        <taxon>Bacteria</taxon>
        <taxon>Pseudomonadati</taxon>
        <taxon>Pseudomonadota</taxon>
        <taxon>Alphaproteobacteria</taxon>
        <taxon>Hyphomicrobiales</taxon>
        <taxon>Nitrobacteraceae</taxon>
        <taxon>Bradyrhizobium</taxon>
        <taxon>Bradyrhizobium barranii</taxon>
    </lineage>
</organism>
<reference evidence="2 3" key="1">
    <citation type="journal article" date="2022" name="Int. J. Syst. Evol. Microbiol.">
        <title>Strains of Bradyrhizobium barranii sp. nov. associated with legumes native to Canada are symbionts of soybeans and belong to different subspecies (subsp. barranii subsp. nov. and subsp. apii subsp. nov.) and symbiovars (sv. glycinearum and sv. septentrionale).</title>
        <authorList>
            <person name="Bromfield E.S.P."/>
            <person name="Cloutier S."/>
            <person name="Wasai-Hara S."/>
            <person name="Minamisawa K."/>
        </authorList>
    </citation>
    <scope>NUCLEOTIDE SEQUENCE [LARGE SCALE GENOMIC DNA]</scope>
    <source>
        <strain evidence="2 3">144S4</strain>
    </source>
</reference>
<evidence type="ECO:0000259" key="1">
    <source>
        <dbReference type="SMART" id="SM00849"/>
    </source>
</evidence>
<accession>A0A9X9XPW5</accession>
<dbReference type="Proteomes" id="UP000664702">
    <property type="component" value="Chromosome"/>
</dbReference>
<dbReference type="AlphaFoldDB" id="A0A9X9XPW5"/>
<dbReference type="SUPFAM" id="SSF56281">
    <property type="entry name" value="Metallo-hydrolase/oxidoreductase"/>
    <property type="match status" value="1"/>
</dbReference>
<dbReference type="InterPro" id="IPR001279">
    <property type="entry name" value="Metallo-B-lactamas"/>
</dbReference>
<dbReference type="SMART" id="SM00849">
    <property type="entry name" value="Lactamase_B"/>
    <property type="match status" value="1"/>
</dbReference>
<dbReference type="CDD" id="cd07713">
    <property type="entry name" value="DHPS-like_MBL-fold"/>
    <property type="match status" value="1"/>
</dbReference>